<feature type="transmembrane region" description="Helical" evidence="7">
    <location>
        <begin position="124"/>
        <end position="145"/>
    </location>
</feature>
<feature type="transmembrane region" description="Helical" evidence="7">
    <location>
        <begin position="245"/>
        <end position="263"/>
    </location>
</feature>
<dbReference type="AlphaFoldDB" id="A0AAE3VR67"/>
<evidence type="ECO:0000259" key="8">
    <source>
        <dbReference type="PROSITE" id="PS50850"/>
    </source>
</evidence>
<dbReference type="Proteomes" id="UP001229244">
    <property type="component" value="Unassembled WGS sequence"/>
</dbReference>
<feature type="transmembrane region" description="Helical" evidence="7">
    <location>
        <begin position="215"/>
        <end position="239"/>
    </location>
</feature>
<evidence type="ECO:0000256" key="5">
    <source>
        <dbReference type="ARBA" id="ARBA00023136"/>
    </source>
</evidence>
<dbReference type="GO" id="GO:0016020">
    <property type="term" value="C:membrane"/>
    <property type="evidence" value="ECO:0007669"/>
    <property type="project" value="UniProtKB-SubCell"/>
</dbReference>
<feature type="transmembrane region" description="Helical" evidence="7">
    <location>
        <begin position="28"/>
        <end position="52"/>
    </location>
</feature>
<keyword evidence="10" id="KW-1185">Reference proteome</keyword>
<reference evidence="9" key="1">
    <citation type="submission" date="2023-07" db="EMBL/GenBank/DDBJ databases">
        <title>Genomic Encyclopedia of Type Strains, Phase IV (KMG-IV): sequencing the most valuable type-strain genomes for metagenomic binning, comparative biology and taxonomic classification.</title>
        <authorList>
            <person name="Goeker M."/>
        </authorList>
    </citation>
    <scope>NUCLEOTIDE SEQUENCE</scope>
    <source>
        <strain evidence="9">DSM 21202</strain>
    </source>
</reference>
<feature type="compositionally biased region" description="Basic residues" evidence="6">
    <location>
        <begin position="512"/>
        <end position="522"/>
    </location>
</feature>
<protein>
    <submittedName>
        <fullName evidence="9">MFS family permease</fullName>
    </submittedName>
</protein>
<evidence type="ECO:0000313" key="10">
    <source>
        <dbReference type="Proteomes" id="UP001229244"/>
    </source>
</evidence>
<feature type="transmembrane region" description="Helical" evidence="7">
    <location>
        <begin position="283"/>
        <end position="304"/>
    </location>
</feature>
<feature type="transmembrane region" description="Helical" evidence="7">
    <location>
        <begin position="157"/>
        <end position="179"/>
    </location>
</feature>
<comment type="caution">
    <text evidence="9">The sequence shown here is derived from an EMBL/GenBank/DDBJ whole genome shotgun (WGS) entry which is preliminary data.</text>
</comment>
<feature type="compositionally biased region" description="Basic and acidic residues" evidence="6">
    <location>
        <begin position="556"/>
        <end position="569"/>
    </location>
</feature>
<dbReference type="PROSITE" id="PS50850">
    <property type="entry name" value="MFS"/>
    <property type="match status" value="1"/>
</dbReference>
<feature type="region of interest" description="Disordered" evidence="6">
    <location>
        <begin position="503"/>
        <end position="598"/>
    </location>
</feature>
<keyword evidence="5 7" id="KW-0472">Membrane</keyword>
<feature type="transmembrane region" description="Helical" evidence="7">
    <location>
        <begin position="372"/>
        <end position="397"/>
    </location>
</feature>
<organism evidence="9 10">
    <name type="scientific">Amorphus orientalis</name>
    <dbReference type="NCBI Taxonomy" id="649198"/>
    <lineage>
        <taxon>Bacteria</taxon>
        <taxon>Pseudomonadati</taxon>
        <taxon>Pseudomonadota</taxon>
        <taxon>Alphaproteobacteria</taxon>
        <taxon>Hyphomicrobiales</taxon>
        <taxon>Amorphaceae</taxon>
        <taxon>Amorphus</taxon>
    </lineage>
</organism>
<dbReference type="RefSeq" id="WP_306886694.1">
    <property type="nucleotide sequence ID" value="NZ_JAUSUL010000003.1"/>
</dbReference>
<dbReference type="PANTHER" id="PTHR42718:SF9">
    <property type="entry name" value="MAJOR FACILITATOR SUPERFAMILY MULTIDRUG TRANSPORTER MFSC"/>
    <property type="match status" value="1"/>
</dbReference>
<dbReference type="GO" id="GO:0022857">
    <property type="term" value="F:transmembrane transporter activity"/>
    <property type="evidence" value="ECO:0007669"/>
    <property type="project" value="InterPro"/>
</dbReference>
<dbReference type="InterPro" id="IPR036259">
    <property type="entry name" value="MFS_trans_sf"/>
</dbReference>
<feature type="transmembrane region" description="Helical" evidence="7">
    <location>
        <begin position="476"/>
        <end position="498"/>
    </location>
</feature>
<feature type="transmembrane region" description="Helical" evidence="7">
    <location>
        <begin position="58"/>
        <end position="81"/>
    </location>
</feature>
<proteinExistence type="predicted"/>
<dbReference type="SUPFAM" id="SSF103473">
    <property type="entry name" value="MFS general substrate transporter"/>
    <property type="match status" value="1"/>
</dbReference>
<feature type="transmembrane region" description="Helical" evidence="7">
    <location>
        <begin position="93"/>
        <end position="112"/>
    </location>
</feature>
<feature type="transmembrane region" description="Helical" evidence="7">
    <location>
        <begin position="348"/>
        <end position="366"/>
    </location>
</feature>
<evidence type="ECO:0000256" key="4">
    <source>
        <dbReference type="ARBA" id="ARBA00022989"/>
    </source>
</evidence>
<feature type="transmembrane region" description="Helical" evidence="7">
    <location>
        <begin position="185"/>
        <end position="203"/>
    </location>
</feature>
<gene>
    <name evidence="9" type="ORF">J2S73_003295</name>
</gene>
<keyword evidence="2" id="KW-0813">Transport</keyword>
<name>A0AAE3VR67_9HYPH</name>
<dbReference type="InterPro" id="IPR020846">
    <property type="entry name" value="MFS_dom"/>
</dbReference>
<evidence type="ECO:0000256" key="3">
    <source>
        <dbReference type="ARBA" id="ARBA00022692"/>
    </source>
</evidence>
<comment type="subcellular location">
    <subcellularLocation>
        <location evidence="1">Membrane</location>
        <topology evidence="1">Multi-pass membrane protein</topology>
    </subcellularLocation>
</comment>
<keyword evidence="4 7" id="KW-1133">Transmembrane helix</keyword>
<dbReference type="Pfam" id="PF07690">
    <property type="entry name" value="MFS_1"/>
    <property type="match status" value="1"/>
</dbReference>
<evidence type="ECO:0000256" key="6">
    <source>
        <dbReference type="SAM" id="MobiDB-lite"/>
    </source>
</evidence>
<accession>A0AAE3VR67</accession>
<evidence type="ECO:0000256" key="1">
    <source>
        <dbReference type="ARBA" id="ARBA00004141"/>
    </source>
</evidence>
<feature type="domain" description="Major facilitator superfamily (MFS) profile" evidence="8">
    <location>
        <begin position="29"/>
        <end position="461"/>
    </location>
</feature>
<dbReference type="InterPro" id="IPR011701">
    <property type="entry name" value="MFS"/>
</dbReference>
<dbReference type="Gene3D" id="1.20.1720.10">
    <property type="entry name" value="Multidrug resistance protein D"/>
    <property type="match status" value="1"/>
</dbReference>
<keyword evidence="3 7" id="KW-0812">Transmembrane</keyword>
<evidence type="ECO:0000256" key="2">
    <source>
        <dbReference type="ARBA" id="ARBA00022448"/>
    </source>
</evidence>
<evidence type="ECO:0000256" key="7">
    <source>
        <dbReference type="SAM" id="Phobius"/>
    </source>
</evidence>
<dbReference type="EMBL" id="JAUSUL010000003">
    <property type="protein sequence ID" value="MDQ0316819.1"/>
    <property type="molecule type" value="Genomic_DNA"/>
</dbReference>
<evidence type="ECO:0000313" key="9">
    <source>
        <dbReference type="EMBL" id="MDQ0316819.1"/>
    </source>
</evidence>
<sequence>MTIGPLLIRTLVPADAEAQPCPPARKPWVIATAALAAATALIDLPVVTMALGGLRAEFGASFAMAQWLLLLAGLATAALILPSRRLGTLHGHWHVLGAGLLVSALGGCIAGLSPRLDLLFFGRLTQGVAAAVVLPASAALIAVNFAPGERPGAFRTWTLTSGIGAVLATLAAGAAILAFGWRAAFLLPAALSLATWALLRLRVPIDFPDLVQKPLDLAGAAILFASGGLILVAITLAGIGFGLPVVAMLAGSGLVGLCLFGFWETGPAAEPMLALSRLRSPGFGLATGAAALAEIGAAGTVFLLPIALMEGSGRSALAAALGLGCYLAGQGASGVLAGRLQRRMAPPLAAALGSGLGAAALVLLALSVLADLFWLGVLPATLLLGLTAGAASTILLAEARRHGRASTTGDMQTVAIRFAILIAIAASGTIAALAYRDLIGTLAPALSASPAGADFAAPSAEAAGFLSQRMTGVRLAFVRAATVGAFVTGIAGLGALVLSRAGPAPPAPAAPKRNRHGPRTRRPAPWQERPASPAPEATPAKPKRGARRVEPPSSEPSRRVGAEKPRSEEPPPVPPRRGARRIAPPKLHQPSGPRPPRR</sequence>
<feature type="transmembrane region" description="Helical" evidence="7">
    <location>
        <begin position="418"/>
        <end position="435"/>
    </location>
</feature>
<dbReference type="PANTHER" id="PTHR42718">
    <property type="entry name" value="MAJOR FACILITATOR SUPERFAMILY MULTIDRUG TRANSPORTER MFSC"/>
    <property type="match status" value="1"/>
</dbReference>